<evidence type="ECO:0000256" key="4">
    <source>
        <dbReference type="ARBA" id="ARBA00022692"/>
    </source>
</evidence>
<dbReference type="PANTHER" id="PTHR30347">
    <property type="entry name" value="POTASSIUM CHANNEL RELATED"/>
    <property type="match status" value="1"/>
</dbReference>
<evidence type="ECO:0000256" key="9">
    <source>
        <dbReference type="SAM" id="SignalP"/>
    </source>
</evidence>
<dbReference type="InterPro" id="IPR011066">
    <property type="entry name" value="MscS_channel_C_sf"/>
</dbReference>
<feature type="coiled-coil region" evidence="7">
    <location>
        <begin position="110"/>
        <end position="172"/>
    </location>
</feature>
<dbReference type="Pfam" id="PF12794">
    <property type="entry name" value="MscS_TM"/>
    <property type="match status" value="1"/>
</dbReference>
<dbReference type="InterPro" id="IPR049142">
    <property type="entry name" value="MS_channel_1st"/>
</dbReference>
<keyword evidence="9" id="KW-0732">Signal</keyword>
<dbReference type="PANTHER" id="PTHR30347:SF1">
    <property type="entry name" value="MECHANOSENSITIVE CHANNEL MSCK"/>
    <property type="match status" value="1"/>
</dbReference>
<dbReference type="RefSeq" id="WP_317704193.1">
    <property type="nucleotide sequence ID" value="NZ_AP024714.1"/>
</dbReference>
<feature type="transmembrane region" description="Helical" evidence="8">
    <location>
        <begin position="723"/>
        <end position="741"/>
    </location>
</feature>
<dbReference type="Pfam" id="PF21088">
    <property type="entry name" value="MS_channel_1st"/>
    <property type="match status" value="1"/>
</dbReference>
<evidence type="ECO:0000256" key="2">
    <source>
        <dbReference type="ARBA" id="ARBA00008017"/>
    </source>
</evidence>
<evidence type="ECO:0000256" key="3">
    <source>
        <dbReference type="ARBA" id="ARBA00022475"/>
    </source>
</evidence>
<dbReference type="InterPro" id="IPR023408">
    <property type="entry name" value="MscS_beta-dom_sf"/>
</dbReference>
<dbReference type="PROSITE" id="PS01246">
    <property type="entry name" value="UPF0003"/>
    <property type="match status" value="1"/>
</dbReference>
<evidence type="ECO:0000259" key="11">
    <source>
        <dbReference type="Pfam" id="PF12794"/>
    </source>
</evidence>
<dbReference type="Pfam" id="PF00924">
    <property type="entry name" value="MS_channel_2nd"/>
    <property type="match status" value="1"/>
</dbReference>
<accession>A0AAU9C704</accession>
<evidence type="ECO:0000256" key="5">
    <source>
        <dbReference type="ARBA" id="ARBA00022989"/>
    </source>
</evidence>
<dbReference type="GO" id="GO:0008381">
    <property type="term" value="F:mechanosensitive monoatomic ion channel activity"/>
    <property type="evidence" value="ECO:0007669"/>
    <property type="project" value="UniProtKB-ARBA"/>
</dbReference>
<dbReference type="Gene3D" id="2.30.30.60">
    <property type="match status" value="1"/>
</dbReference>
<evidence type="ECO:0000259" key="10">
    <source>
        <dbReference type="Pfam" id="PF00924"/>
    </source>
</evidence>
<dbReference type="EMBL" id="AP024714">
    <property type="protein sequence ID" value="BCX81764.1"/>
    <property type="molecule type" value="Genomic_DNA"/>
</dbReference>
<evidence type="ECO:0000313" key="15">
    <source>
        <dbReference type="EMBL" id="BCX81764.1"/>
    </source>
</evidence>
<dbReference type="InterPro" id="IPR010920">
    <property type="entry name" value="LSM_dom_sf"/>
</dbReference>
<gene>
    <name evidence="15" type="ORF">MIT9_P1344</name>
</gene>
<reference evidence="16" key="1">
    <citation type="journal article" date="2024" name="Int. J. Syst. Evol. Microbiol.">
        <title>Methylomarinovum tepidoasis sp. nov., a moderately thermophilic methanotroph of the family Methylothermaceae isolated from a deep-sea hydrothermal field.</title>
        <authorList>
            <person name="Hirayama H."/>
            <person name="Takaki Y."/>
            <person name="Abe M."/>
            <person name="Miyazaki M."/>
            <person name="Uematsu K."/>
            <person name="Matsui Y."/>
            <person name="Takai K."/>
        </authorList>
    </citation>
    <scope>NUCLEOTIDE SEQUENCE [LARGE SCALE GENOMIC DNA]</scope>
    <source>
        <strain evidence="16">IT-9</strain>
    </source>
</reference>
<evidence type="ECO:0000313" key="16">
    <source>
        <dbReference type="Proteomes" id="UP001321825"/>
    </source>
</evidence>
<evidence type="ECO:0000259" key="12">
    <source>
        <dbReference type="Pfam" id="PF12795"/>
    </source>
</evidence>
<dbReference type="InterPro" id="IPR011014">
    <property type="entry name" value="MscS_channel_TM-2"/>
</dbReference>
<evidence type="ECO:0000256" key="8">
    <source>
        <dbReference type="SAM" id="Phobius"/>
    </source>
</evidence>
<keyword evidence="6 8" id="KW-0472">Membrane</keyword>
<dbReference type="InterPro" id="IPR006686">
    <property type="entry name" value="MscS_channel_CS"/>
</dbReference>
<dbReference type="InterPro" id="IPR006685">
    <property type="entry name" value="MscS_channel_2nd"/>
</dbReference>
<evidence type="ECO:0000256" key="6">
    <source>
        <dbReference type="ARBA" id="ARBA00023136"/>
    </source>
</evidence>
<feature type="coiled-coil region" evidence="7">
    <location>
        <begin position="360"/>
        <end position="414"/>
    </location>
</feature>
<feature type="domain" description="Mechanosensitive ion channel MscS porin" evidence="12">
    <location>
        <begin position="35"/>
        <end position="260"/>
    </location>
</feature>
<dbReference type="GO" id="GO:0005886">
    <property type="term" value="C:plasma membrane"/>
    <property type="evidence" value="ECO:0007669"/>
    <property type="project" value="UniProtKB-SubCell"/>
</dbReference>
<protein>
    <submittedName>
        <fullName evidence="15">Potassium-dependent mechanosensitive channel</fullName>
    </submittedName>
</protein>
<evidence type="ECO:0000259" key="13">
    <source>
        <dbReference type="Pfam" id="PF21082"/>
    </source>
</evidence>
<evidence type="ECO:0000256" key="7">
    <source>
        <dbReference type="SAM" id="Coils"/>
    </source>
</evidence>
<feature type="transmembrane region" description="Helical" evidence="8">
    <location>
        <begin position="915"/>
        <end position="942"/>
    </location>
</feature>
<keyword evidence="7" id="KW-0175">Coiled coil</keyword>
<dbReference type="Pfam" id="PF21082">
    <property type="entry name" value="MS_channel_3rd"/>
    <property type="match status" value="1"/>
</dbReference>
<dbReference type="Pfam" id="PF12795">
    <property type="entry name" value="MscS_porin"/>
    <property type="match status" value="1"/>
</dbReference>
<organism evidence="15 16">
    <name type="scientific">Methylomarinovum caldicuralii</name>
    <dbReference type="NCBI Taxonomy" id="438856"/>
    <lineage>
        <taxon>Bacteria</taxon>
        <taxon>Pseudomonadati</taxon>
        <taxon>Pseudomonadota</taxon>
        <taxon>Gammaproteobacteria</taxon>
        <taxon>Methylococcales</taxon>
        <taxon>Methylothermaceae</taxon>
        <taxon>Methylomarinovum</taxon>
    </lineage>
</organism>
<dbReference type="AlphaFoldDB" id="A0AAU9C704"/>
<dbReference type="Gene3D" id="3.30.70.100">
    <property type="match status" value="1"/>
</dbReference>
<dbReference type="InterPro" id="IPR049278">
    <property type="entry name" value="MS_channel_C"/>
</dbReference>
<feature type="coiled-coil region" evidence="7">
    <location>
        <begin position="278"/>
        <end position="312"/>
    </location>
</feature>
<dbReference type="SUPFAM" id="SSF50182">
    <property type="entry name" value="Sm-like ribonucleoproteins"/>
    <property type="match status" value="1"/>
</dbReference>
<feature type="transmembrane region" description="Helical" evidence="8">
    <location>
        <begin position="792"/>
        <end position="809"/>
    </location>
</feature>
<dbReference type="InterPro" id="IPR025692">
    <property type="entry name" value="MscS_IM_dom1"/>
</dbReference>
<evidence type="ECO:0000256" key="1">
    <source>
        <dbReference type="ARBA" id="ARBA00004651"/>
    </source>
</evidence>
<comment type="subcellular location">
    <subcellularLocation>
        <location evidence="1">Cell membrane</location>
        <topology evidence="1">Multi-pass membrane protein</topology>
    </subcellularLocation>
</comment>
<keyword evidence="4 8" id="KW-0812">Transmembrane</keyword>
<feature type="chain" id="PRO_5043381215" evidence="9">
    <location>
        <begin position="20"/>
        <end position="1114"/>
    </location>
</feature>
<feature type="domain" description="Mechanosensitive ion channel inner membrane" evidence="11">
    <location>
        <begin position="495"/>
        <end position="824"/>
    </location>
</feature>
<dbReference type="KEGG" id="mcau:MIT9_P1344"/>
<feature type="transmembrane region" description="Helical" evidence="8">
    <location>
        <begin position="535"/>
        <end position="557"/>
    </location>
</feature>
<feature type="domain" description="Mechanosensitive ion channel MscS C-terminal" evidence="13">
    <location>
        <begin position="1003"/>
        <end position="1086"/>
    </location>
</feature>
<keyword evidence="3" id="KW-1003">Cell membrane</keyword>
<proteinExistence type="inferred from homology"/>
<keyword evidence="16" id="KW-1185">Reference proteome</keyword>
<comment type="similarity">
    <text evidence="2">Belongs to the MscS (TC 1.A.23) family.</text>
</comment>
<dbReference type="Gene3D" id="1.10.287.1260">
    <property type="match status" value="1"/>
</dbReference>
<name>A0AAU9C704_9GAMM</name>
<feature type="transmembrane region" description="Helical" evidence="8">
    <location>
        <begin position="611"/>
        <end position="631"/>
    </location>
</feature>
<dbReference type="Proteomes" id="UP001321825">
    <property type="component" value="Chromosome"/>
</dbReference>
<dbReference type="SUPFAM" id="SSF82861">
    <property type="entry name" value="Mechanosensitive channel protein MscS (YggB), transmembrane region"/>
    <property type="match status" value="1"/>
</dbReference>
<keyword evidence="5 8" id="KW-1133">Transmembrane helix</keyword>
<feature type="transmembrane region" description="Helical" evidence="8">
    <location>
        <begin position="643"/>
        <end position="664"/>
    </location>
</feature>
<feature type="domain" description="Mechanosensitive ion channel transmembrane helices 2/3" evidence="14">
    <location>
        <begin position="890"/>
        <end position="928"/>
    </location>
</feature>
<sequence>MRRYLALLLLLALAGSGWGASQAPDAAQIEALRQTIESSTLEEKDRKQALEWLGQALQWLQQAQATEAKQRRLQETVRQAPRRLREIGTLLERPERLARSWPPLRLERPLEQLEVQLAEEEAARNKTTTALQTKEQELAQLVEFAAQGSKRIAALEQQLAEVARELENLPENPADPLQRARRLSLEARRHWLEAQLALLRLQQSHLDLLTKLTRAERDLLRLEAAEHRSRSERLRQAVALAREHKVLSASSTTELALRTAAPEVQPLYEENLELWQELEHLLAEGKHLKHRIDALQNRLTALQRDFERIRQAVELTGTDEAIAAMLSQRLRSLPNLDSFRREGAIRRTRLKQAVVRRFEIEEALRQLEDIDALIEASLAQLPPDLPPGRRAILRLQLREALENRREALQTLQQEYTRYLSSLSKLDALEHQFYEQVQAYRRFLQRQLLWIPYRRLRFDRETLLGPLKYALEPSLIQDRLRQLAVLARRDPGPPAALSLALLVLLFLQRRAARDLTALGQATRSIRSDRFSNTLRALIDTLILAAPLPLLLFGAGLWLRRHSLTEPELTPLAAGLLLAGRPAAAFGILRQLCRPEGLAQRHLRWLQVTRESLWFHLRWFLPWAVLCAFTVGITGSPSLTPASLGLGRLSFALFMLTSTVLIWKLWHRHSPILNQLEASRPSWVVRYHGLWFYPALAVPLELAAAALAGYYYAAFYLAEKAFRTLWFFLALMLVKDLLLRWLYVTERHLRYQEILRRREELRRQRAEEAAATELPPVEEPEVDFGRLSEQTRRLFRIGFFIAGVAGLWWIWQDAIPALNLLKEITLPITTRRLVGGVPKEVPLTLADVTSGILLGILTMLAARNLPGLLEFAVLRHLPLSQGGRYAWSALTQYLITAVGIYLICGALGIQWSEIQWLVAAMSVGLGFGLQEVVANFVSGLILLFERPIRVGDVVTIGDTTGTVSRIRIRATTILNWDRQELVIPNKNFITGEFINWTLTDTINRIVIQIGVAYGCNVEKAMAIVRETARAHPEVLDDPAPLITFESFGDNSLLIILRAYLGTLDNRLSTITDLHRQIYQRLNEAGIEIAFPQRDVHLDSKGPLEVVVRRDQRTSSS</sequence>
<feature type="transmembrane region" description="Helical" evidence="8">
    <location>
        <begin position="883"/>
        <end position="909"/>
    </location>
</feature>
<dbReference type="InterPro" id="IPR024393">
    <property type="entry name" value="MscS_porin"/>
</dbReference>
<feature type="domain" description="Mechanosensitive ion channel MscS" evidence="10">
    <location>
        <begin position="930"/>
        <end position="995"/>
    </location>
</feature>
<dbReference type="InterPro" id="IPR052702">
    <property type="entry name" value="MscS-like_channel"/>
</dbReference>
<feature type="signal peptide" evidence="9">
    <location>
        <begin position="1"/>
        <end position="19"/>
    </location>
</feature>
<feature type="transmembrane region" description="Helical" evidence="8">
    <location>
        <begin position="688"/>
        <end position="711"/>
    </location>
</feature>
<dbReference type="SUPFAM" id="SSF82689">
    <property type="entry name" value="Mechanosensitive channel protein MscS (YggB), C-terminal domain"/>
    <property type="match status" value="1"/>
</dbReference>
<evidence type="ECO:0000259" key="14">
    <source>
        <dbReference type="Pfam" id="PF21088"/>
    </source>
</evidence>